<comment type="catalytic activity">
    <reaction evidence="7 8">
        <text>dTMP + ATP = dTDP + ADP</text>
        <dbReference type="Rhea" id="RHEA:13517"/>
        <dbReference type="ChEBI" id="CHEBI:30616"/>
        <dbReference type="ChEBI" id="CHEBI:58369"/>
        <dbReference type="ChEBI" id="CHEBI:63528"/>
        <dbReference type="ChEBI" id="CHEBI:456216"/>
        <dbReference type="EC" id="2.7.4.9"/>
    </reaction>
</comment>
<dbReference type="GO" id="GO:0005524">
    <property type="term" value="F:ATP binding"/>
    <property type="evidence" value="ECO:0007669"/>
    <property type="project" value="UniProtKB-UniRule"/>
</dbReference>
<evidence type="ECO:0000256" key="5">
    <source>
        <dbReference type="ARBA" id="ARBA00022777"/>
    </source>
</evidence>
<dbReference type="GO" id="GO:0004798">
    <property type="term" value="F:dTMP kinase activity"/>
    <property type="evidence" value="ECO:0007669"/>
    <property type="project" value="UniProtKB-UniRule"/>
</dbReference>
<dbReference type="EMBL" id="PFBJ01000018">
    <property type="protein sequence ID" value="PIT90906.1"/>
    <property type="molecule type" value="Genomic_DNA"/>
</dbReference>
<dbReference type="GO" id="GO:0005829">
    <property type="term" value="C:cytosol"/>
    <property type="evidence" value="ECO:0007669"/>
    <property type="project" value="TreeGrafter"/>
</dbReference>
<dbReference type="InterPro" id="IPR027417">
    <property type="entry name" value="P-loop_NTPase"/>
</dbReference>
<dbReference type="AlphaFoldDB" id="A0A2M6WDQ2"/>
<keyword evidence="3 8" id="KW-0545">Nucleotide biosynthesis</keyword>
<feature type="domain" description="Thymidylate kinase-like" evidence="9">
    <location>
        <begin position="9"/>
        <end position="157"/>
    </location>
</feature>
<dbReference type="EC" id="2.7.4.9" evidence="8"/>
<dbReference type="NCBIfam" id="TIGR00041">
    <property type="entry name" value="DTMP_kinase"/>
    <property type="match status" value="1"/>
</dbReference>
<evidence type="ECO:0000256" key="1">
    <source>
        <dbReference type="ARBA" id="ARBA00009776"/>
    </source>
</evidence>
<sequence length="161" mass="18716">MSKGKFVVIDGGDGAGKTTLIKQLEAEFKQRNILFHDTREPGGSRYAEEIRSLILNKAEARNADAETMFALFWAARRDHVVNTISRLCEKGILVVSDRFDSSTYAYQIFGQEEKQLEDLFWVVRNHYLRGCEPDVYIWIDVDPHVGMRRRAFQRDEKKQPF</sequence>
<keyword evidence="6 8" id="KW-0067">ATP-binding</keyword>
<keyword evidence="4 8" id="KW-0547">Nucleotide-binding</keyword>
<dbReference type="PANTHER" id="PTHR10344:SF4">
    <property type="entry name" value="UMP-CMP KINASE 2, MITOCHONDRIAL"/>
    <property type="match status" value="1"/>
</dbReference>
<accession>A0A2M6WDQ2</accession>
<comment type="similarity">
    <text evidence="1 8">Belongs to the thymidylate kinase family.</text>
</comment>
<dbReference type="CDD" id="cd01672">
    <property type="entry name" value="TMPK"/>
    <property type="match status" value="1"/>
</dbReference>
<evidence type="ECO:0000256" key="6">
    <source>
        <dbReference type="ARBA" id="ARBA00022840"/>
    </source>
</evidence>
<dbReference type="PANTHER" id="PTHR10344">
    <property type="entry name" value="THYMIDYLATE KINASE"/>
    <property type="match status" value="1"/>
</dbReference>
<dbReference type="GO" id="GO:0006227">
    <property type="term" value="P:dUDP biosynthetic process"/>
    <property type="evidence" value="ECO:0007669"/>
    <property type="project" value="TreeGrafter"/>
</dbReference>
<reference evidence="11" key="1">
    <citation type="submission" date="2017-09" db="EMBL/GenBank/DDBJ databases">
        <title>Depth-based differentiation of microbial function through sediment-hosted aquifers and enrichment of novel symbionts in the deep terrestrial subsurface.</title>
        <authorList>
            <person name="Probst A.J."/>
            <person name="Ladd B."/>
            <person name="Jarett J.K."/>
            <person name="Geller-Mcgrath D.E."/>
            <person name="Sieber C.M.K."/>
            <person name="Emerson J.B."/>
            <person name="Anantharaman K."/>
            <person name="Thomas B.C."/>
            <person name="Malmstrom R."/>
            <person name="Stieglmeier M."/>
            <person name="Klingl A."/>
            <person name="Woyke T."/>
            <person name="Ryan C.M."/>
            <person name="Banfield J.F."/>
        </authorList>
    </citation>
    <scope>NUCLEOTIDE SEQUENCE [LARGE SCALE GENOMIC DNA]</scope>
</reference>
<proteinExistence type="inferred from homology"/>
<evidence type="ECO:0000259" key="9">
    <source>
        <dbReference type="Pfam" id="PF02223"/>
    </source>
</evidence>
<comment type="caution">
    <text evidence="10">The sequence shown here is derived from an EMBL/GenBank/DDBJ whole genome shotgun (WGS) entry which is preliminary data.</text>
</comment>
<evidence type="ECO:0000256" key="2">
    <source>
        <dbReference type="ARBA" id="ARBA00022679"/>
    </source>
</evidence>
<evidence type="ECO:0000256" key="7">
    <source>
        <dbReference type="ARBA" id="ARBA00048743"/>
    </source>
</evidence>
<dbReference type="InterPro" id="IPR018094">
    <property type="entry name" value="Thymidylate_kinase"/>
</dbReference>
<dbReference type="Gene3D" id="3.40.50.300">
    <property type="entry name" value="P-loop containing nucleotide triphosphate hydrolases"/>
    <property type="match status" value="1"/>
</dbReference>
<dbReference type="InterPro" id="IPR039430">
    <property type="entry name" value="Thymidylate_kin-like_dom"/>
</dbReference>
<dbReference type="HAMAP" id="MF_00165">
    <property type="entry name" value="Thymidylate_kinase"/>
    <property type="match status" value="1"/>
</dbReference>
<keyword evidence="2 8" id="KW-0808">Transferase</keyword>
<gene>
    <name evidence="8 10" type="primary">tmk</name>
    <name evidence="10" type="ORF">COU17_03035</name>
</gene>
<keyword evidence="5 8" id="KW-0418">Kinase</keyword>
<dbReference type="InterPro" id="IPR018095">
    <property type="entry name" value="Thymidylate_kin_CS"/>
</dbReference>
<feature type="binding site" evidence="8">
    <location>
        <begin position="11"/>
        <end position="18"/>
    </location>
    <ligand>
        <name>ATP</name>
        <dbReference type="ChEBI" id="CHEBI:30616"/>
    </ligand>
</feature>
<protein>
    <recommendedName>
        <fullName evidence="8">Thymidylate kinase</fullName>
        <ecNumber evidence="8">2.7.4.9</ecNumber>
    </recommendedName>
    <alternativeName>
        <fullName evidence="8">dTMP kinase</fullName>
    </alternativeName>
</protein>
<dbReference type="SUPFAM" id="SSF52540">
    <property type="entry name" value="P-loop containing nucleoside triphosphate hydrolases"/>
    <property type="match status" value="1"/>
</dbReference>
<evidence type="ECO:0000313" key="10">
    <source>
        <dbReference type="EMBL" id="PIT90906.1"/>
    </source>
</evidence>
<comment type="function">
    <text evidence="8">Phosphorylation of dTMP to form dTDP in both de novo and salvage pathways of dTTP synthesis.</text>
</comment>
<evidence type="ECO:0000313" key="11">
    <source>
        <dbReference type="Proteomes" id="UP000228809"/>
    </source>
</evidence>
<organism evidence="10 11">
    <name type="scientific">Candidatus Kaiserbacteria bacterium CG10_big_fil_rev_8_21_14_0_10_49_17</name>
    <dbReference type="NCBI Taxonomy" id="1974609"/>
    <lineage>
        <taxon>Bacteria</taxon>
        <taxon>Candidatus Kaiseribacteriota</taxon>
    </lineage>
</organism>
<evidence type="ECO:0000256" key="3">
    <source>
        <dbReference type="ARBA" id="ARBA00022727"/>
    </source>
</evidence>
<dbReference type="Proteomes" id="UP000228809">
    <property type="component" value="Unassembled WGS sequence"/>
</dbReference>
<dbReference type="GO" id="GO:0006233">
    <property type="term" value="P:dTDP biosynthetic process"/>
    <property type="evidence" value="ECO:0007669"/>
    <property type="project" value="InterPro"/>
</dbReference>
<evidence type="ECO:0000256" key="8">
    <source>
        <dbReference type="HAMAP-Rule" id="MF_00165"/>
    </source>
</evidence>
<evidence type="ECO:0000256" key="4">
    <source>
        <dbReference type="ARBA" id="ARBA00022741"/>
    </source>
</evidence>
<name>A0A2M6WDQ2_9BACT</name>
<dbReference type="Pfam" id="PF02223">
    <property type="entry name" value="Thymidylate_kin"/>
    <property type="match status" value="1"/>
</dbReference>
<dbReference type="GO" id="GO:0006235">
    <property type="term" value="P:dTTP biosynthetic process"/>
    <property type="evidence" value="ECO:0007669"/>
    <property type="project" value="UniProtKB-UniRule"/>
</dbReference>
<dbReference type="PROSITE" id="PS01331">
    <property type="entry name" value="THYMIDYLATE_KINASE"/>
    <property type="match status" value="1"/>
</dbReference>